<reference evidence="1 2" key="1">
    <citation type="submission" date="2014-04" db="EMBL/GenBank/DDBJ databases">
        <authorList>
            <consortium name="DOE Joint Genome Institute"/>
            <person name="Kuo A."/>
            <person name="Kohler A."/>
            <person name="Nagy L.G."/>
            <person name="Floudas D."/>
            <person name="Copeland A."/>
            <person name="Barry K.W."/>
            <person name="Cichocki N."/>
            <person name="Veneault-Fourrey C."/>
            <person name="LaButti K."/>
            <person name="Lindquist E.A."/>
            <person name="Lipzen A."/>
            <person name="Lundell T."/>
            <person name="Morin E."/>
            <person name="Murat C."/>
            <person name="Sun H."/>
            <person name="Tunlid A."/>
            <person name="Henrissat B."/>
            <person name="Grigoriev I.V."/>
            <person name="Hibbett D.S."/>
            <person name="Martin F."/>
            <person name="Nordberg H.P."/>
            <person name="Cantor M.N."/>
            <person name="Hua S.X."/>
        </authorList>
    </citation>
    <scope>NUCLEOTIDE SEQUENCE [LARGE SCALE GENOMIC DNA]</scope>
    <source>
        <strain evidence="1 2">LaAM-08-1</strain>
    </source>
</reference>
<evidence type="ECO:0000313" key="1">
    <source>
        <dbReference type="EMBL" id="KIK00242.1"/>
    </source>
</evidence>
<gene>
    <name evidence="1" type="ORF">K443DRAFT_679333</name>
</gene>
<reference evidence="2" key="2">
    <citation type="submission" date="2015-01" db="EMBL/GenBank/DDBJ databases">
        <title>Evolutionary Origins and Diversification of the Mycorrhizal Mutualists.</title>
        <authorList>
            <consortium name="DOE Joint Genome Institute"/>
            <consortium name="Mycorrhizal Genomics Consortium"/>
            <person name="Kohler A."/>
            <person name="Kuo A."/>
            <person name="Nagy L.G."/>
            <person name="Floudas D."/>
            <person name="Copeland A."/>
            <person name="Barry K.W."/>
            <person name="Cichocki N."/>
            <person name="Veneault-Fourrey C."/>
            <person name="LaButti K."/>
            <person name="Lindquist E.A."/>
            <person name="Lipzen A."/>
            <person name="Lundell T."/>
            <person name="Morin E."/>
            <person name="Murat C."/>
            <person name="Riley R."/>
            <person name="Ohm R."/>
            <person name="Sun H."/>
            <person name="Tunlid A."/>
            <person name="Henrissat B."/>
            <person name="Grigoriev I.V."/>
            <person name="Hibbett D.S."/>
            <person name="Martin F."/>
        </authorList>
    </citation>
    <scope>NUCLEOTIDE SEQUENCE [LARGE SCALE GENOMIC DNA]</scope>
    <source>
        <strain evidence="2">LaAM-08-1</strain>
    </source>
</reference>
<dbReference type="HOGENOM" id="CLU_2979476_0_0_1"/>
<accession>A0A0C9XRA1</accession>
<sequence length="58" mass="6431">MTSYETVRHLAAVLTPEPASDPRTFGAFSTFFSKHQASNWLLFPTSEATVFFVCVAFA</sequence>
<name>A0A0C9XRA1_9AGAR</name>
<organism evidence="1 2">
    <name type="scientific">Laccaria amethystina LaAM-08-1</name>
    <dbReference type="NCBI Taxonomy" id="1095629"/>
    <lineage>
        <taxon>Eukaryota</taxon>
        <taxon>Fungi</taxon>
        <taxon>Dikarya</taxon>
        <taxon>Basidiomycota</taxon>
        <taxon>Agaricomycotina</taxon>
        <taxon>Agaricomycetes</taxon>
        <taxon>Agaricomycetidae</taxon>
        <taxon>Agaricales</taxon>
        <taxon>Agaricineae</taxon>
        <taxon>Hydnangiaceae</taxon>
        <taxon>Laccaria</taxon>
    </lineage>
</organism>
<protein>
    <submittedName>
        <fullName evidence="1">Uncharacterized protein</fullName>
    </submittedName>
</protein>
<evidence type="ECO:0000313" key="2">
    <source>
        <dbReference type="Proteomes" id="UP000054477"/>
    </source>
</evidence>
<keyword evidence="2" id="KW-1185">Reference proteome</keyword>
<proteinExistence type="predicted"/>
<dbReference type="EMBL" id="KN838630">
    <property type="protein sequence ID" value="KIK00242.1"/>
    <property type="molecule type" value="Genomic_DNA"/>
</dbReference>
<dbReference type="Proteomes" id="UP000054477">
    <property type="component" value="Unassembled WGS sequence"/>
</dbReference>
<dbReference type="AlphaFoldDB" id="A0A0C9XRA1"/>